<name>A0A5A7Q8P2_STRAF</name>
<organism evidence="1 2">
    <name type="scientific">Striga asiatica</name>
    <name type="common">Asiatic witchweed</name>
    <name type="synonym">Buchnera asiatica</name>
    <dbReference type="NCBI Taxonomy" id="4170"/>
    <lineage>
        <taxon>Eukaryota</taxon>
        <taxon>Viridiplantae</taxon>
        <taxon>Streptophyta</taxon>
        <taxon>Embryophyta</taxon>
        <taxon>Tracheophyta</taxon>
        <taxon>Spermatophyta</taxon>
        <taxon>Magnoliopsida</taxon>
        <taxon>eudicotyledons</taxon>
        <taxon>Gunneridae</taxon>
        <taxon>Pentapetalae</taxon>
        <taxon>asterids</taxon>
        <taxon>lamiids</taxon>
        <taxon>Lamiales</taxon>
        <taxon>Orobanchaceae</taxon>
        <taxon>Buchnereae</taxon>
        <taxon>Striga</taxon>
    </lineage>
</organism>
<proteinExistence type="predicted"/>
<dbReference type="Proteomes" id="UP000325081">
    <property type="component" value="Unassembled WGS sequence"/>
</dbReference>
<evidence type="ECO:0000313" key="2">
    <source>
        <dbReference type="Proteomes" id="UP000325081"/>
    </source>
</evidence>
<comment type="caution">
    <text evidence="1">The sequence shown here is derived from an EMBL/GenBank/DDBJ whole genome shotgun (WGS) entry which is preliminary data.</text>
</comment>
<keyword evidence="2" id="KW-1185">Reference proteome</keyword>
<dbReference type="AlphaFoldDB" id="A0A5A7Q8P2"/>
<protein>
    <submittedName>
        <fullName evidence="1">Heat shock protein 90</fullName>
    </submittedName>
</protein>
<reference evidence="2" key="1">
    <citation type="journal article" date="2019" name="Curr. Biol.">
        <title>Genome Sequence of Striga asiatica Provides Insight into the Evolution of Plant Parasitism.</title>
        <authorList>
            <person name="Yoshida S."/>
            <person name="Kim S."/>
            <person name="Wafula E.K."/>
            <person name="Tanskanen J."/>
            <person name="Kim Y.M."/>
            <person name="Honaas L."/>
            <person name="Yang Z."/>
            <person name="Spallek T."/>
            <person name="Conn C.E."/>
            <person name="Ichihashi Y."/>
            <person name="Cheong K."/>
            <person name="Cui S."/>
            <person name="Der J.P."/>
            <person name="Gundlach H."/>
            <person name="Jiao Y."/>
            <person name="Hori C."/>
            <person name="Ishida J.K."/>
            <person name="Kasahara H."/>
            <person name="Kiba T."/>
            <person name="Kim M.S."/>
            <person name="Koo N."/>
            <person name="Laohavisit A."/>
            <person name="Lee Y.H."/>
            <person name="Lumba S."/>
            <person name="McCourt P."/>
            <person name="Mortimer J.C."/>
            <person name="Mutuku J.M."/>
            <person name="Nomura T."/>
            <person name="Sasaki-Sekimoto Y."/>
            <person name="Seto Y."/>
            <person name="Wang Y."/>
            <person name="Wakatake T."/>
            <person name="Sakakibara H."/>
            <person name="Demura T."/>
            <person name="Yamaguchi S."/>
            <person name="Yoneyama K."/>
            <person name="Manabe R.I."/>
            <person name="Nelson D.C."/>
            <person name="Schulman A.H."/>
            <person name="Timko M.P."/>
            <person name="dePamphilis C.W."/>
            <person name="Choi D."/>
            <person name="Shirasu K."/>
        </authorList>
    </citation>
    <scope>NUCLEOTIDE SEQUENCE [LARGE SCALE GENOMIC DNA]</scope>
    <source>
        <strain evidence="2">cv. UVA1</strain>
    </source>
</reference>
<keyword evidence="1" id="KW-0346">Stress response</keyword>
<evidence type="ECO:0000313" key="1">
    <source>
        <dbReference type="EMBL" id="GER40411.1"/>
    </source>
</evidence>
<feature type="non-terminal residue" evidence="1">
    <location>
        <position position="1"/>
    </location>
</feature>
<gene>
    <name evidence="1" type="ORF">STAS_17082</name>
</gene>
<dbReference type="EMBL" id="BKCP01005850">
    <property type="protein sequence ID" value="GER40411.1"/>
    <property type="molecule type" value="Genomic_DNA"/>
</dbReference>
<accession>A0A5A7Q8P2</accession>
<sequence length="141" mass="16935">LCKDINRKRLLNRLWSETIRKVSEPSRKMVTERLLQPDRSLARLDRNFRYHIPQWLIFSIFFLSRSGMVLIETSRYTSGFNLGEPNMFADWIHRMFRLELMIDEDAREGVFLRLSRIRIRIPTSCRLLMLLCPPLFVFVCV</sequence>